<dbReference type="Proteomes" id="UP000504637">
    <property type="component" value="Unplaced"/>
</dbReference>
<proteinExistence type="predicted"/>
<gene>
    <name evidence="2" type="ORF">K489DRAFT_138</name>
</gene>
<reference evidence="2" key="2">
    <citation type="submission" date="2020-04" db="EMBL/GenBank/DDBJ databases">
        <authorList>
            <consortium name="NCBI Genome Project"/>
        </authorList>
    </citation>
    <scope>NUCLEOTIDE SEQUENCE</scope>
    <source>
        <strain evidence="2">CBS 342.82</strain>
    </source>
</reference>
<evidence type="ECO:0000313" key="2">
    <source>
        <dbReference type="RefSeq" id="XP_033463890.1"/>
    </source>
</evidence>
<dbReference type="GeneID" id="54356902"/>
<keyword evidence="1" id="KW-1185">Reference proteome</keyword>
<dbReference type="RefSeq" id="XP_033463890.1">
    <property type="nucleotide sequence ID" value="XM_033599103.1"/>
</dbReference>
<name>A0A6J3MGP8_9PEZI</name>
<dbReference type="AlphaFoldDB" id="A0A6J3MGP8"/>
<reference evidence="2" key="3">
    <citation type="submission" date="2025-08" db="UniProtKB">
        <authorList>
            <consortium name="RefSeq"/>
        </authorList>
    </citation>
    <scope>IDENTIFICATION</scope>
    <source>
        <strain evidence="2">CBS 342.82</strain>
    </source>
</reference>
<reference evidence="2" key="1">
    <citation type="submission" date="2020-01" db="EMBL/GenBank/DDBJ databases">
        <authorList>
            <consortium name="DOE Joint Genome Institute"/>
            <person name="Haridas S."/>
            <person name="Albert R."/>
            <person name="Binder M."/>
            <person name="Bloem J."/>
            <person name="Labutti K."/>
            <person name="Salamov A."/>
            <person name="Andreopoulos B."/>
            <person name="Baker S.E."/>
            <person name="Barry K."/>
            <person name="Bills G."/>
            <person name="Bluhm B.H."/>
            <person name="Cannon C."/>
            <person name="Castanera R."/>
            <person name="Culley D.E."/>
            <person name="Daum C."/>
            <person name="Ezra D."/>
            <person name="Gonzalez J.B."/>
            <person name="Henrissat B."/>
            <person name="Kuo A."/>
            <person name="Liang C."/>
            <person name="Lipzen A."/>
            <person name="Lutzoni F."/>
            <person name="Magnuson J."/>
            <person name="Mondo S."/>
            <person name="Nolan M."/>
            <person name="Ohm R."/>
            <person name="Pangilinan J."/>
            <person name="Park H.-J."/>
            <person name="Ramirez L."/>
            <person name="Alfaro M."/>
            <person name="Sun H."/>
            <person name="Tritt A."/>
            <person name="Yoshinaga Y."/>
            <person name="Zwiers L.-H."/>
            <person name="Turgeon B.G."/>
            <person name="Goodwin S.B."/>
            <person name="Spatafora J.W."/>
            <person name="Crous P.W."/>
            <person name="Grigoriev I.V."/>
        </authorList>
    </citation>
    <scope>NUCLEOTIDE SEQUENCE</scope>
    <source>
        <strain evidence="2">CBS 342.82</strain>
    </source>
</reference>
<organism evidence="2">
    <name type="scientific">Dissoconium aciculare CBS 342.82</name>
    <dbReference type="NCBI Taxonomy" id="1314786"/>
    <lineage>
        <taxon>Eukaryota</taxon>
        <taxon>Fungi</taxon>
        <taxon>Dikarya</taxon>
        <taxon>Ascomycota</taxon>
        <taxon>Pezizomycotina</taxon>
        <taxon>Dothideomycetes</taxon>
        <taxon>Dothideomycetidae</taxon>
        <taxon>Mycosphaerellales</taxon>
        <taxon>Dissoconiaceae</taxon>
        <taxon>Dissoconium</taxon>
    </lineage>
</organism>
<evidence type="ECO:0000313" key="1">
    <source>
        <dbReference type="Proteomes" id="UP000504637"/>
    </source>
</evidence>
<sequence>MLRRAKKAIQSEYSHPADSLKVGFTPLDRLADTTQTEAFFYAAIINWGGWPVCLTSFYDKAQRDRSFRAQFWRWIDFRQAQWQYRGDPSRSKETYLGALMYFWRQHGVETFEKAFEDYWLEDWQSEEDSFRDLAHYSNDVQCRVLTREIQHVVHFCSVPEENTFEADQLEYIAFETRRRKRQAQSPDEDAISAARVKLFVNHPVTWTMRPSVITGTSMFEAKGAAPAESWGAGPGARIIYDEELGDD</sequence>
<accession>A0A6J3MGP8</accession>
<protein>
    <submittedName>
        <fullName evidence="2">Uncharacterized protein</fullName>
    </submittedName>
</protein>